<dbReference type="PANTHER" id="PTHR10587">
    <property type="entry name" value="GLYCOSYL TRANSFERASE-RELATED"/>
    <property type="match status" value="1"/>
</dbReference>
<dbReference type="PROSITE" id="PS51677">
    <property type="entry name" value="NODB"/>
    <property type="match status" value="1"/>
</dbReference>
<dbReference type="AlphaFoldDB" id="A0A3G9J5J0"/>
<dbReference type="SUPFAM" id="SSF88713">
    <property type="entry name" value="Glycoside hydrolase/deacetylase"/>
    <property type="match status" value="1"/>
</dbReference>
<evidence type="ECO:0000313" key="1">
    <source>
        <dbReference type="EMBL" id="BBH23635.1"/>
    </source>
</evidence>
<gene>
    <name evidence="1" type="ORF">Back11_49800</name>
</gene>
<dbReference type="Pfam" id="PF01522">
    <property type="entry name" value="Polysacc_deac_1"/>
    <property type="match status" value="1"/>
</dbReference>
<dbReference type="EMBL" id="AP019308">
    <property type="protein sequence ID" value="BBH23635.1"/>
    <property type="molecule type" value="Genomic_DNA"/>
</dbReference>
<dbReference type="InterPro" id="IPR050248">
    <property type="entry name" value="Polysacc_deacetylase_ArnD"/>
</dbReference>
<reference evidence="1 2" key="1">
    <citation type="submission" date="2018-11" db="EMBL/GenBank/DDBJ databases">
        <title>Complete genome sequence of Paenibacillus baekrokdamisoli strain KCTC 33723.</title>
        <authorList>
            <person name="Kang S.W."/>
            <person name="Lee K.C."/>
            <person name="Kim K.K."/>
            <person name="Kim J.S."/>
            <person name="Kim D.S."/>
            <person name="Ko S.H."/>
            <person name="Yang S.H."/>
            <person name="Lee J.S."/>
        </authorList>
    </citation>
    <scope>NUCLEOTIDE SEQUENCE [LARGE SCALE GENOMIC DNA]</scope>
    <source>
        <strain evidence="1 2">KCTC 33723</strain>
    </source>
</reference>
<sequence length="275" mass="30177">MPKIIISLNLLVLLTASLAALSAAPMTAASSGSTSPDQTKQLLLQRYEQIKPKKWGENLPGVKTHLTHLNKKDKVIALTFDACGGSKGSGYDKKLIDYLIHEQIPATLFVNARWIDANPAIFLELAKNPLFEIENHGYEHRPLSVTGKAAYGIRGTKNVAAVVDEVSKNEEKIAKLTGRRPLYFRSGTAYYDDVAIHIVQDLGLEPVNYNLLGDAGATYNTKQVEAALMKAKNGSIVIGHMNHPEKDTAEGVMKAIPKLQKAGFRFVLLEQYPLQ</sequence>
<dbReference type="InterPro" id="IPR002509">
    <property type="entry name" value="NODB_dom"/>
</dbReference>
<dbReference type="PANTHER" id="PTHR10587:SF134">
    <property type="entry name" value="SECRETED PROTEIN"/>
    <property type="match status" value="1"/>
</dbReference>
<organism evidence="1 2">
    <name type="scientific">Paenibacillus baekrokdamisoli</name>
    <dbReference type="NCBI Taxonomy" id="1712516"/>
    <lineage>
        <taxon>Bacteria</taxon>
        <taxon>Bacillati</taxon>
        <taxon>Bacillota</taxon>
        <taxon>Bacilli</taxon>
        <taxon>Bacillales</taxon>
        <taxon>Paenibacillaceae</taxon>
        <taxon>Paenibacillus</taxon>
    </lineage>
</organism>
<proteinExistence type="predicted"/>
<protein>
    <submittedName>
        <fullName evidence="1">Polysaccharide deacetylase</fullName>
    </submittedName>
</protein>
<dbReference type="KEGG" id="pbk:Back11_49800"/>
<dbReference type="RefSeq" id="WP_197719108.1">
    <property type="nucleotide sequence ID" value="NZ_AP019308.1"/>
</dbReference>
<evidence type="ECO:0000313" key="2">
    <source>
        <dbReference type="Proteomes" id="UP000275368"/>
    </source>
</evidence>
<keyword evidence="2" id="KW-1185">Reference proteome</keyword>
<dbReference type="GO" id="GO:0016810">
    <property type="term" value="F:hydrolase activity, acting on carbon-nitrogen (but not peptide) bonds"/>
    <property type="evidence" value="ECO:0007669"/>
    <property type="project" value="InterPro"/>
</dbReference>
<dbReference type="Gene3D" id="3.20.20.370">
    <property type="entry name" value="Glycoside hydrolase/deacetylase"/>
    <property type="match status" value="1"/>
</dbReference>
<accession>A0A3G9J5J0</accession>
<name>A0A3G9J5J0_9BACL</name>
<dbReference type="InterPro" id="IPR011330">
    <property type="entry name" value="Glyco_hydro/deAcase_b/a-brl"/>
</dbReference>
<dbReference type="CDD" id="cd10955">
    <property type="entry name" value="CE4_BH0857_like"/>
    <property type="match status" value="1"/>
</dbReference>
<dbReference type="Proteomes" id="UP000275368">
    <property type="component" value="Chromosome"/>
</dbReference>
<dbReference type="GO" id="GO:0005975">
    <property type="term" value="P:carbohydrate metabolic process"/>
    <property type="evidence" value="ECO:0007669"/>
    <property type="project" value="InterPro"/>
</dbReference>